<dbReference type="AlphaFoldDB" id="A0A3B0VT33"/>
<sequence>RGGWLHIRLINGQECWVPALSAEMM</sequence>
<evidence type="ECO:0000313" key="1">
    <source>
        <dbReference type="EMBL" id="VAW41627.1"/>
    </source>
</evidence>
<accession>A0A3B0VT33</accession>
<proteinExistence type="predicted"/>
<reference evidence="1" key="1">
    <citation type="submission" date="2018-06" db="EMBL/GenBank/DDBJ databases">
        <authorList>
            <person name="Zhirakovskaya E."/>
        </authorList>
    </citation>
    <scope>NUCLEOTIDE SEQUENCE</scope>
</reference>
<name>A0A3B0VT33_9ZZZZ</name>
<dbReference type="EMBL" id="UOEX01000390">
    <property type="protein sequence ID" value="VAW41627.1"/>
    <property type="molecule type" value="Genomic_DNA"/>
</dbReference>
<feature type="non-terminal residue" evidence="1">
    <location>
        <position position="1"/>
    </location>
</feature>
<evidence type="ECO:0008006" key="2">
    <source>
        <dbReference type="Google" id="ProtNLM"/>
    </source>
</evidence>
<protein>
    <recommendedName>
        <fullName evidence="2">SH3 domain-containing protein</fullName>
    </recommendedName>
</protein>
<gene>
    <name evidence="1" type="ORF">MNBD_DELTA03-1061</name>
</gene>
<organism evidence="1">
    <name type="scientific">hydrothermal vent metagenome</name>
    <dbReference type="NCBI Taxonomy" id="652676"/>
    <lineage>
        <taxon>unclassified sequences</taxon>
        <taxon>metagenomes</taxon>
        <taxon>ecological metagenomes</taxon>
    </lineage>
</organism>